<feature type="domain" description="Fatty acid desaturase" evidence="2">
    <location>
        <begin position="52"/>
        <end position="272"/>
    </location>
</feature>
<gene>
    <name evidence="3" type="ORF">YM304_06470</name>
</gene>
<name>A0A6C7E2B3_ILUCY</name>
<dbReference type="Proteomes" id="UP000011863">
    <property type="component" value="Chromosome"/>
</dbReference>
<protein>
    <recommendedName>
        <fullName evidence="2">Fatty acid desaturase domain-containing protein</fullName>
    </recommendedName>
</protein>
<keyword evidence="1" id="KW-0472">Membrane</keyword>
<feature type="transmembrane region" description="Helical" evidence="1">
    <location>
        <begin position="175"/>
        <end position="199"/>
    </location>
</feature>
<evidence type="ECO:0000259" key="2">
    <source>
        <dbReference type="Pfam" id="PF00487"/>
    </source>
</evidence>
<evidence type="ECO:0000313" key="3">
    <source>
        <dbReference type="EMBL" id="BAN00961.1"/>
    </source>
</evidence>
<dbReference type="Pfam" id="PF00487">
    <property type="entry name" value="FA_desaturase"/>
    <property type="match status" value="1"/>
</dbReference>
<keyword evidence="4" id="KW-1185">Reference proteome</keyword>
<dbReference type="KEGG" id="aym:YM304_06470"/>
<dbReference type="GO" id="GO:0006629">
    <property type="term" value="P:lipid metabolic process"/>
    <property type="evidence" value="ECO:0007669"/>
    <property type="project" value="InterPro"/>
</dbReference>
<reference evidence="3 4" key="1">
    <citation type="journal article" date="2013" name="Int. J. Syst. Evol. Microbiol.">
        <title>Ilumatobacter nonamiense sp. nov. and Ilumatobacter coccineum sp. nov., isolated from seashore sand.</title>
        <authorList>
            <person name="Matsumoto A."/>
            <person name="Kasai H."/>
            <person name="Matsuo Y."/>
            <person name="Shizuri Y."/>
            <person name="Ichikawa N."/>
            <person name="Fujita N."/>
            <person name="Omura S."/>
            <person name="Takahashi Y."/>
        </authorList>
    </citation>
    <scope>NUCLEOTIDE SEQUENCE [LARGE SCALE GENOMIC DNA]</scope>
    <source>
        <strain evidence="4">NBRC 103263 / KCTC 29153 / YM16-304</strain>
    </source>
</reference>
<dbReference type="AlphaFoldDB" id="A0A6C7E2B3"/>
<feature type="transmembrane region" description="Helical" evidence="1">
    <location>
        <begin position="53"/>
        <end position="73"/>
    </location>
</feature>
<keyword evidence="1" id="KW-0812">Transmembrane</keyword>
<proteinExistence type="predicted"/>
<sequence>MLPTDRLNERGMATKGLRDELRRINNAANVLTVIGAVTVSFGSVILAGYVNTWWAYLLAFVVMARGHVGLNILGHEAAHRLLFSNRAVNDFVGRWILGYPTYQAMQGYRRAHFAHHRDEMGPEEPDLVLYSGYPVPPDSWRRKLRRDATGVSAYKNFRGLWRAARGGALEARQIIAVQAVMLGASLAVMRPLMYVVWIVSWSTLWRVSNRLRAIAEHGGMIRSKDRRLTTHVIRQSLIARIWMVPYNTGWHLAHHVDMGVPWRNLPRLHDELVASGWVIEELEYPSYRAFWKAASSGTVKQPDLAGAGSGQSSMLEF</sequence>
<evidence type="ECO:0000313" key="4">
    <source>
        <dbReference type="Proteomes" id="UP000011863"/>
    </source>
</evidence>
<dbReference type="InterPro" id="IPR005804">
    <property type="entry name" value="FA_desaturase_dom"/>
</dbReference>
<dbReference type="CDD" id="cd03510">
    <property type="entry name" value="Rhizobitoxine-FADS-like"/>
    <property type="match status" value="1"/>
</dbReference>
<evidence type="ECO:0000256" key="1">
    <source>
        <dbReference type="SAM" id="Phobius"/>
    </source>
</evidence>
<organism evidence="3 4">
    <name type="scientific">Ilumatobacter coccineus (strain NBRC 103263 / KCTC 29153 / YM16-304)</name>
    <dbReference type="NCBI Taxonomy" id="1313172"/>
    <lineage>
        <taxon>Bacteria</taxon>
        <taxon>Bacillati</taxon>
        <taxon>Actinomycetota</taxon>
        <taxon>Acidimicrobiia</taxon>
        <taxon>Acidimicrobiales</taxon>
        <taxon>Ilumatobacteraceae</taxon>
        <taxon>Ilumatobacter</taxon>
    </lineage>
</organism>
<keyword evidence="1" id="KW-1133">Transmembrane helix</keyword>
<feature type="transmembrane region" description="Helical" evidence="1">
    <location>
        <begin position="27"/>
        <end position="47"/>
    </location>
</feature>
<accession>A0A6C7E2B3</accession>
<dbReference type="EMBL" id="AP012057">
    <property type="protein sequence ID" value="BAN00961.1"/>
    <property type="molecule type" value="Genomic_DNA"/>
</dbReference>